<dbReference type="PROSITE" id="PS51007">
    <property type="entry name" value="CYTC"/>
    <property type="match status" value="1"/>
</dbReference>
<evidence type="ECO:0000259" key="6">
    <source>
        <dbReference type="PROSITE" id="PS51007"/>
    </source>
</evidence>
<dbReference type="GO" id="GO:0046872">
    <property type="term" value="F:metal ion binding"/>
    <property type="evidence" value="ECO:0007669"/>
    <property type="project" value="UniProtKB-KW"/>
</dbReference>
<feature type="domain" description="Cytochrome c" evidence="6">
    <location>
        <begin position="64"/>
        <end position="149"/>
    </location>
</feature>
<evidence type="ECO:0000256" key="2">
    <source>
        <dbReference type="ARBA" id="ARBA00022723"/>
    </source>
</evidence>
<dbReference type="EMBL" id="CP061035">
    <property type="protein sequence ID" value="QQV77468.1"/>
    <property type="molecule type" value="Genomic_DNA"/>
</dbReference>
<keyword evidence="8" id="KW-1185">Reference proteome</keyword>
<dbReference type="InterPro" id="IPR009056">
    <property type="entry name" value="Cyt_c-like_dom"/>
</dbReference>
<dbReference type="KEGG" id="sari:H5J25_01170"/>
<evidence type="ECO:0000313" key="8">
    <source>
        <dbReference type="Proteomes" id="UP000595894"/>
    </source>
</evidence>
<gene>
    <name evidence="7" type="ORF">H5J25_01170</name>
</gene>
<keyword evidence="5" id="KW-0812">Transmembrane</keyword>
<keyword evidence="5" id="KW-0472">Membrane</keyword>
<sequence length="149" mass="15063">MTGRTIALSALAVFAVLVFGWLAFIHRVDPVAAPPVAALGSAVSGGGVTLVSDSITLPDETAALPDTPGSALITANCTACHSPEMILTQPQLNAEKWQATIDKMRGVYKAPIAPADDTALIAALTALPTQMTPGQVAPAPTAPGQAPAK</sequence>
<dbReference type="SUPFAM" id="SSF46626">
    <property type="entry name" value="Cytochrome c"/>
    <property type="match status" value="1"/>
</dbReference>
<dbReference type="AlphaFoldDB" id="A0A974NVF8"/>
<keyword evidence="2 4" id="KW-0479">Metal-binding</keyword>
<evidence type="ECO:0000256" key="1">
    <source>
        <dbReference type="ARBA" id="ARBA00022617"/>
    </source>
</evidence>
<keyword evidence="1 4" id="KW-0349">Heme</keyword>
<dbReference type="GO" id="GO:0009055">
    <property type="term" value="F:electron transfer activity"/>
    <property type="evidence" value="ECO:0007669"/>
    <property type="project" value="InterPro"/>
</dbReference>
<name>A0A974NVF8_9SPHN</name>
<dbReference type="RefSeq" id="WP_202093955.1">
    <property type="nucleotide sequence ID" value="NZ_CP061035.1"/>
</dbReference>
<evidence type="ECO:0000256" key="4">
    <source>
        <dbReference type="PROSITE-ProRule" id="PRU00433"/>
    </source>
</evidence>
<dbReference type="InterPro" id="IPR036909">
    <property type="entry name" value="Cyt_c-like_dom_sf"/>
</dbReference>
<proteinExistence type="predicted"/>
<evidence type="ECO:0000256" key="5">
    <source>
        <dbReference type="SAM" id="Phobius"/>
    </source>
</evidence>
<feature type="transmembrane region" description="Helical" evidence="5">
    <location>
        <begin position="6"/>
        <end position="25"/>
    </location>
</feature>
<reference evidence="8" key="1">
    <citation type="submission" date="2020-09" db="EMBL/GenBank/DDBJ databases">
        <title>Sphingomonas sp., a new species isolated from pork steak.</title>
        <authorList>
            <person name="Heidler von Heilborn D."/>
        </authorList>
    </citation>
    <scope>NUCLEOTIDE SEQUENCE [LARGE SCALE GENOMIC DNA]</scope>
</reference>
<dbReference type="Gene3D" id="1.10.760.10">
    <property type="entry name" value="Cytochrome c-like domain"/>
    <property type="match status" value="1"/>
</dbReference>
<evidence type="ECO:0000313" key="7">
    <source>
        <dbReference type="EMBL" id="QQV77468.1"/>
    </source>
</evidence>
<protein>
    <recommendedName>
        <fullName evidence="6">Cytochrome c domain-containing protein</fullName>
    </recommendedName>
</protein>
<keyword evidence="3 4" id="KW-0408">Iron</keyword>
<accession>A0A974NVF8</accession>
<keyword evidence="5" id="KW-1133">Transmembrane helix</keyword>
<evidence type="ECO:0000256" key="3">
    <source>
        <dbReference type="ARBA" id="ARBA00023004"/>
    </source>
</evidence>
<organism evidence="7 8">
    <name type="scientific">Sphingomonas aliaeris</name>
    <dbReference type="NCBI Taxonomy" id="2759526"/>
    <lineage>
        <taxon>Bacteria</taxon>
        <taxon>Pseudomonadati</taxon>
        <taxon>Pseudomonadota</taxon>
        <taxon>Alphaproteobacteria</taxon>
        <taxon>Sphingomonadales</taxon>
        <taxon>Sphingomonadaceae</taxon>
        <taxon>Sphingomonas</taxon>
    </lineage>
</organism>
<dbReference type="Proteomes" id="UP000595894">
    <property type="component" value="Chromosome"/>
</dbReference>
<dbReference type="GO" id="GO:0020037">
    <property type="term" value="F:heme binding"/>
    <property type="evidence" value="ECO:0007669"/>
    <property type="project" value="InterPro"/>
</dbReference>